<organism evidence="3 4">
    <name type="scientific">Albimonas pacifica</name>
    <dbReference type="NCBI Taxonomy" id="1114924"/>
    <lineage>
        <taxon>Bacteria</taxon>
        <taxon>Pseudomonadati</taxon>
        <taxon>Pseudomonadota</taxon>
        <taxon>Alphaproteobacteria</taxon>
        <taxon>Rhodobacterales</taxon>
        <taxon>Paracoccaceae</taxon>
        <taxon>Albimonas</taxon>
    </lineage>
</organism>
<keyword evidence="4" id="KW-1185">Reference proteome</keyword>
<proteinExistence type="predicted"/>
<dbReference type="GO" id="GO:0006355">
    <property type="term" value="P:regulation of DNA-templated transcription"/>
    <property type="evidence" value="ECO:0007669"/>
    <property type="project" value="InterPro"/>
</dbReference>
<evidence type="ECO:0000313" key="4">
    <source>
        <dbReference type="Proteomes" id="UP000199377"/>
    </source>
</evidence>
<gene>
    <name evidence="3" type="ORF">SAMN05216258_10117</name>
</gene>
<dbReference type="InterPro" id="IPR001867">
    <property type="entry name" value="OmpR/PhoB-type_DNA-bd"/>
</dbReference>
<dbReference type="STRING" id="1114924.SAMN05216258_10117"/>
<dbReference type="SUPFAM" id="SSF48452">
    <property type="entry name" value="TPR-like"/>
    <property type="match status" value="1"/>
</dbReference>
<dbReference type="AlphaFoldDB" id="A0A1I3BDN9"/>
<dbReference type="GO" id="GO:0000160">
    <property type="term" value="P:phosphorelay signal transduction system"/>
    <property type="evidence" value="ECO:0007669"/>
    <property type="project" value="InterPro"/>
</dbReference>
<feature type="domain" description="OmpR/PhoB-type" evidence="2">
    <location>
        <begin position="12"/>
        <end position="85"/>
    </location>
</feature>
<dbReference type="SMART" id="SM00862">
    <property type="entry name" value="Trans_reg_C"/>
    <property type="match status" value="1"/>
</dbReference>
<name>A0A1I3BDN9_9RHOB</name>
<dbReference type="InterPro" id="IPR016032">
    <property type="entry name" value="Sig_transdc_resp-reg_C-effctor"/>
</dbReference>
<dbReference type="InterPro" id="IPR036388">
    <property type="entry name" value="WH-like_DNA-bd_sf"/>
</dbReference>
<dbReference type="EMBL" id="FOQH01000001">
    <property type="protein sequence ID" value="SFH60413.1"/>
    <property type="molecule type" value="Genomic_DNA"/>
</dbReference>
<dbReference type="Proteomes" id="UP000199377">
    <property type="component" value="Unassembled WGS sequence"/>
</dbReference>
<reference evidence="3 4" key="1">
    <citation type="submission" date="2016-10" db="EMBL/GenBank/DDBJ databases">
        <authorList>
            <person name="de Groot N.N."/>
        </authorList>
    </citation>
    <scope>NUCLEOTIDE SEQUENCE [LARGE SCALE GENOMIC DNA]</scope>
    <source>
        <strain evidence="3 4">CGMCC 1.11030</strain>
    </source>
</reference>
<dbReference type="Gene3D" id="1.10.10.10">
    <property type="entry name" value="Winged helix-like DNA-binding domain superfamily/Winged helix DNA-binding domain"/>
    <property type="match status" value="1"/>
</dbReference>
<accession>A0A1I3BDN9</accession>
<evidence type="ECO:0000259" key="2">
    <source>
        <dbReference type="SMART" id="SM00862"/>
    </source>
</evidence>
<dbReference type="RefSeq" id="WP_177236092.1">
    <property type="nucleotide sequence ID" value="NZ_FOQH01000001.1"/>
</dbReference>
<evidence type="ECO:0000313" key="3">
    <source>
        <dbReference type="EMBL" id="SFH60413.1"/>
    </source>
</evidence>
<keyword evidence="1" id="KW-0238">DNA-binding</keyword>
<dbReference type="SUPFAM" id="SSF46894">
    <property type="entry name" value="C-terminal effector domain of the bipartite response regulators"/>
    <property type="match status" value="1"/>
</dbReference>
<evidence type="ECO:0000256" key="1">
    <source>
        <dbReference type="ARBA" id="ARBA00023125"/>
    </source>
</evidence>
<dbReference type="GO" id="GO:0003677">
    <property type="term" value="F:DNA binding"/>
    <property type="evidence" value="ECO:0007669"/>
    <property type="project" value="UniProtKB-KW"/>
</dbReference>
<protein>
    <submittedName>
        <fullName evidence="3">Transcriptional regulatory protein, C terminal</fullName>
    </submittedName>
</protein>
<sequence>MHGGFSARLSTGERLSLGSKQKALLAVLALAPDGARARAWLQAALWSRSDAPQAQSSLRTAISDLRRALGPAAGVLSASRSDVSLDLERVRVVDDPGDGELLAGIDLPDADGFEDWLRQARQGRRRRPVPPPARPWSAEVVVLPLLSAGYAAAPSPLGDLVSEDVARRLGRTGVLDVVSHLSAREFVRQGSGLPLASSLGAAFVVCGRVLQTSPRIDCEIDLHDIAAGRFVWSRRFLCAADEPFERPDSISAGIAQAVFATLAGRAVEQARALPLEQLSGRELTVAAIRLMHRSAPGEFLEAGRLLSHALGRDPRQAATHAWLGKWHVMRVQRSLSEAPRQDQDAALRHAARALDADPDATLAHAVTGFVHSHLMRDFTAAETHFSAARAIVPSDAFSTLLLGAVRAFQDRPAEAIELTERARSLSPLDPERYHYDSLGATAYLCGRRFQEALDLAQTSLKANRNHPSTRRVEIIALQMLDRGDEARSAARALMELEPGLTIDRYLARHPAAESASGQEFARALAAAGVPQSA</sequence>
<dbReference type="Gene3D" id="1.25.40.10">
    <property type="entry name" value="Tetratricopeptide repeat domain"/>
    <property type="match status" value="1"/>
</dbReference>
<dbReference type="InterPro" id="IPR011990">
    <property type="entry name" value="TPR-like_helical_dom_sf"/>
</dbReference>